<dbReference type="EMBL" id="GISG01190910">
    <property type="protein sequence ID" value="MBA4656205.1"/>
    <property type="molecule type" value="Transcribed_RNA"/>
</dbReference>
<protein>
    <submittedName>
        <fullName evidence="2">Uncharacterized protein</fullName>
    </submittedName>
</protein>
<proteinExistence type="predicted"/>
<organism evidence="2">
    <name type="scientific">Opuntia streptacantha</name>
    <name type="common">Prickly pear cactus</name>
    <name type="synonym">Opuntia cardona</name>
    <dbReference type="NCBI Taxonomy" id="393608"/>
    <lineage>
        <taxon>Eukaryota</taxon>
        <taxon>Viridiplantae</taxon>
        <taxon>Streptophyta</taxon>
        <taxon>Embryophyta</taxon>
        <taxon>Tracheophyta</taxon>
        <taxon>Spermatophyta</taxon>
        <taxon>Magnoliopsida</taxon>
        <taxon>eudicotyledons</taxon>
        <taxon>Gunneridae</taxon>
        <taxon>Pentapetalae</taxon>
        <taxon>Caryophyllales</taxon>
        <taxon>Cactineae</taxon>
        <taxon>Cactaceae</taxon>
        <taxon>Opuntioideae</taxon>
        <taxon>Opuntia</taxon>
    </lineage>
</organism>
<evidence type="ECO:0000256" key="1">
    <source>
        <dbReference type="SAM" id="MobiDB-lite"/>
    </source>
</evidence>
<reference evidence="2" key="1">
    <citation type="journal article" date="2013" name="J. Plant Res.">
        <title>Effect of fungi and light on seed germination of three Opuntia species from semiarid lands of central Mexico.</title>
        <authorList>
            <person name="Delgado-Sanchez P."/>
            <person name="Jimenez-Bremont J.F."/>
            <person name="Guerrero-Gonzalez Mde L."/>
            <person name="Flores J."/>
        </authorList>
    </citation>
    <scope>NUCLEOTIDE SEQUENCE</scope>
    <source>
        <tissue evidence="2">Cladode</tissue>
    </source>
</reference>
<reference evidence="2" key="2">
    <citation type="submission" date="2020-07" db="EMBL/GenBank/DDBJ databases">
        <authorList>
            <person name="Vera ALvarez R."/>
            <person name="Arias-Moreno D.M."/>
            <person name="Jimenez-Jacinto V."/>
            <person name="Jimenez-Bremont J.F."/>
            <person name="Swaminathan K."/>
            <person name="Moose S.P."/>
            <person name="Guerrero-Gonzalez M.L."/>
            <person name="Marino-Ramirez L."/>
            <person name="Landsman D."/>
            <person name="Rodriguez-Kessler M."/>
            <person name="Delgado-Sanchez P."/>
        </authorList>
    </citation>
    <scope>NUCLEOTIDE SEQUENCE</scope>
    <source>
        <tissue evidence="2">Cladode</tissue>
    </source>
</reference>
<accession>A0A7C9E5S2</accession>
<feature type="region of interest" description="Disordered" evidence="1">
    <location>
        <begin position="78"/>
        <end position="103"/>
    </location>
</feature>
<evidence type="ECO:0000313" key="2">
    <source>
        <dbReference type="EMBL" id="MBA4656205.1"/>
    </source>
</evidence>
<dbReference type="AlphaFoldDB" id="A0A7C9E5S2"/>
<name>A0A7C9E5S2_OPUST</name>
<sequence>MSACMSPTRKAAKKPFMYSLHDSFPSHTMTSQLTKNTKDLLSVANCPAAYWPIRIASAFICSSPISISLTTSWHMQPTTTATEELSAPPERESKNPEVPLLLK</sequence>